<feature type="signal peptide" evidence="2">
    <location>
        <begin position="1"/>
        <end position="20"/>
    </location>
</feature>
<gene>
    <name evidence="3" type="ORF">JR316_004553</name>
</gene>
<evidence type="ECO:0000256" key="2">
    <source>
        <dbReference type="SAM" id="SignalP"/>
    </source>
</evidence>
<name>A0A8H8CLT0_PSICU</name>
<accession>A0A8H8CLT0</accession>
<reference evidence="3" key="1">
    <citation type="submission" date="2021-02" db="EMBL/GenBank/DDBJ databases">
        <title>Psilocybe cubensis genome.</title>
        <authorList>
            <person name="Mckernan K.J."/>
            <person name="Crawford S."/>
            <person name="Trippe A."/>
            <person name="Kane L.T."/>
            <person name="Mclaughlin S."/>
        </authorList>
    </citation>
    <scope>NUCLEOTIDE SEQUENCE [LARGE SCALE GENOMIC DNA]</scope>
    <source>
        <strain evidence="3">MGC-MH-2018</strain>
    </source>
</reference>
<feature type="chain" id="PRO_5034889802" evidence="2">
    <location>
        <begin position="21"/>
        <end position="227"/>
    </location>
</feature>
<protein>
    <submittedName>
        <fullName evidence="3">Uncharacterized protein</fullName>
    </submittedName>
</protein>
<dbReference type="AlphaFoldDB" id="A0A8H8CLT0"/>
<proteinExistence type="predicted"/>
<evidence type="ECO:0000256" key="1">
    <source>
        <dbReference type="SAM" id="MobiDB-lite"/>
    </source>
</evidence>
<organism evidence="3">
    <name type="scientific">Psilocybe cubensis</name>
    <name type="common">Psychedelic mushroom</name>
    <name type="synonym">Stropharia cubensis</name>
    <dbReference type="NCBI Taxonomy" id="181762"/>
    <lineage>
        <taxon>Eukaryota</taxon>
        <taxon>Fungi</taxon>
        <taxon>Dikarya</taxon>
        <taxon>Basidiomycota</taxon>
        <taxon>Agaricomycotina</taxon>
        <taxon>Agaricomycetes</taxon>
        <taxon>Agaricomycetidae</taxon>
        <taxon>Agaricales</taxon>
        <taxon>Agaricineae</taxon>
        <taxon>Strophariaceae</taxon>
        <taxon>Psilocybe</taxon>
    </lineage>
</organism>
<comment type="caution">
    <text evidence="3">The sequence shown here is derived from an EMBL/GenBank/DDBJ whole genome shotgun (WGS) entry which is preliminary data.</text>
</comment>
<dbReference type="PANTHER" id="PTHR37487:SF2">
    <property type="entry name" value="EXPRESSED PROTEIN"/>
    <property type="match status" value="1"/>
</dbReference>
<dbReference type="EMBL" id="JAFIQS010000004">
    <property type="protein sequence ID" value="KAG5170166.1"/>
    <property type="molecule type" value="Genomic_DNA"/>
</dbReference>
<keyword evidence="2" id="KW-0732">Signal</keyword>
<feature type="region of interest" description="Disordered" evidence="1">
    <location>
        <begin position="136"/>
        <end position="203"/>
    </location>
</feature>
<dbReference type="PANTHER" id="PTHR37487">
    <property type="entry name" value="CHROMOSOME 1, WHOLE GENOME SHOTGUN SEQUENCE"/>
    <property type="match status" value="1"/>
</dbReference>
<sequence length="227" mass="21930">MKSAFAAVATALCLSAGALAQTSPPLVNTPVPNPPVCQPLLITWSGGTPPYFLVRTLFLPSLLVDLISISILPGGQPSAPALLDFGQVDGTSLTWRVNFTVGTSLGLVLRDNTGLVSQSAPFSVAAGSDLSCLSGSGSSSTGSSSTGSGPGSSSSSGSSSTAAVTSPTSPASTPVTPTSRSSSASSHSSGTGTSSSATNAPSSAASIESVQMGLVGALGAALVALLA</sequence>
<evidence type="ECO:0000313" key="3">
    <source>
        <dbReference type="EMBL" id="KAG5170166.1"/>
    </source>
</evidence>